<protein>
    <recommendedName>
        <fullName evidence="4">DUF4383 domain-containing protein</fullName>
    </recommendedName>
</protein>
<accession>A0A1H1M7G7</accession>
<reference evidence="2 3" key="1">
    <citation type="submission" date="2016-10" db="EMBL/GenBank/DDBJ databases">
        <authorList>
            <person name="de Groot N.N."/>
        </authorList>
    </citation>
    <scope>NUCLEOTIDE SEQUENCE [LARGE SCALE GENOMIC DNA]</scope>
    <source>
        <strain evidence="2 3">DSM 15019</strain>
    </source>
</reference>
<dbReference type="AlphaFoldDB" id="A0A1H1M7G7"/>
<proteinExistence type="predicted"/>
<keyword evidence="1" id="KW-0812">Transmembrane</keyword>
<evidence type="ECO:0008006" key="4">
    <source>
        <dbReference type="Google" id="ProtNLM"/>
    </source>
</evidence>
<evidence type="ECO:0000256" key="1">
    <source>
        <dbReference type="SAM" id="Phobius"/>
    </source>
</evidence>
<feature type="transmembrane region" description="Helical" evidence="1">
    <location>
        <begin position="20"/>
        <end position="39"/>
    </location>
</feature>
<keyword evidence="1" id="KW-1133">Transmembrane helix</keyword>
<dbReference type="GeneID" id="36299741"/>
<name>A0A1H1M7G7_9MICO</name>
<dbReference type="Proteomes" id="UP000182126">
    <property type="component" value="Chromosome I"/>
</dbReference>
<dbReference type="Pfam" id="PF14325">
    <property type="entry name" value="DUF4383"/>
    <property type="match status" value="1"/>
</dbReference>
<feature type="transmembrane region" description="Helical" evidence="1">
    <location>
        <begin position="89"/>
        <end position="110"/>
    </location>
</feature>
<feature type="transmembrane region" description="Helical" evidence="1">
    <location>
        <begin position="59"/>
        <end position="82"/>
    </location>
</feature>
<keyword evidence="1" id="KW-0472">Membrane</keyword>
<dbReference type="EMBL" id="LT629770">
    <property type="protein sequence ID" value="SDR82784.1"/>
    <property type="molecule type" value="Genomic_DNA"/>
</dbReference>
<dbReference type="RefSeq" id="WP_083370863.1">
    <property type="nucleotide sequence ID" value="NZ_LT629770.1"/>
</dbReference>
<sequence>MSDTTRTTRYAETPIQKTALIVGIVFLIVGIAGFIPGLTHSAEHLHGAGAASEALLLGLFQVSVLHNVVHLLFAVAGIALAASPRASRLYLIIGGLAYLVVWLYGLIAVGNEQLNFLPVNNADNWLHLGLAIGMVLLGIFVSREPRVTRNGAGTARV</sequence>
<feature type="transmembrane region" description="Helical" evidence="1">
    <location>
        <begin position="125"/>
        <end position="142"/>
    </location>
</feature>
<gene>
    <name evidence="2" type="ORF">SAMN04489809_0425</name>
</gene>
<evidence type="ECO:0000313" key="3">
    <source>
        <dbReference type="Proteomes" id="UP000182126"/>
    </source>
</evidence>
<evidence type="ECO:0000313" key="2">
    <source>
        <dbReference type="EMBL" id="SDR82784.1"/>
    </source>
</evidence>
<organism evidence="2 3">
    <name type="scientific">Microbacterium paraoxydans</name>
    <dbReference type="NCBI Taxonomy" id="199592"/>
    <lineage>
        <taxon>Bacteria</taxon>
        <taxon>Bacillati</taxon>
        <taxon>Actinomycetota</taxon>
        <taxon>Actinomycetes</taxon>
        <taxon>Micrococcales</taxon>
        <taxon>Microbacteriaceae</taxon>
        <taxon>Microbacterium</taxon>
    </lineage>
</organism>
<dbReference type="eggNOG" id="ENOG5031AT3">
    <property type="taxonomic scope" value="Bacteria"/>
</dbReference>